<protein>
    <submittedName>
        <fullName evidence="1">Uncharacterized protein</fullName>
    </submittedName>
</protein>
<organism evidence="1 2">
    <name type="scientific">Algimonas porphyrae</name>
    <dbReference type="NCBI Taxonomy" id="1128113"/>
    <lineage>
        <taxon>Bacteria</taxon>
        <taxon>Pseudomonadati</taxon>
        <taxon>Pseudomonadota</taxon>
        <taxon>Alphaproteobacteria</taxon>
        <taxon>Maricaulales</taxon>
        <taxon>Robiginitomaculaceae</taxon>
        <taxon>Algimonas</taxon>
    </lineage>
</organism>
<sequence>MLADWTYAGQPVDAFWALSPREYHACIGGFVQRRRDDFNMAIRQAHTTAVLGRTEKIGPVDDYLIGEAGKARSDQVPAGEGLAAWAAVLEGLGR</sequence>
<dbReference type="Proteomes" id="UP001161390">
    <property type="component" value="Unassembled WGS sequence"/>
</dbReference>
<gene>
    <name evidence="1" type="ORF">GCM10007854_13490</name>
</gene>
<comment type="caution">
    <text evidence="1">The sequence shown here is derived from an EMBL/GenBank/DDBJ whole genome shotgun (WGS) entry which is preliminary data.</text>
</comment>
<reference evidence="1" key="2">
    <citation type="submission" date="2023-01" db="EMBL/GenBank/DDBJ databases">
        <title>Draft genome sequence of Algimonas porphyrae strain NBRC 108216.</title>
        <authorList>
            <person name="Sun Q."/>
            <person name="Mori K."/>
        </authorList>
    </citation>
    <scope>NUCLEOTIDE SEQUENCE</scope>
    <source>
        <strain evidence="1">NBRC 108216</strain>
    </source>
</reference>
<name>A0ABQ5UZP5_9PROT</name>
<proteinExistence type="predicted"/>
<evidence type="ECO:0000313" key="1">
    <source>
        <dbReference type="EMBL" id="GLQ20394.1"/>
    </source>
</evidence>
<accession>A0ABQ5UZP5</accession>
<dbReference type="EMBL" id="BSNJ01000002">
    <property type="protein sequence ID" value="GLQ20394.1"/>
    <property type="molecule type" value="Genomic_DNA"/>
</dbReference>
<keyword evidence="2" id="KW-1185">Reference proteome</keyword>
<evidence type="ECO:0000313" key="2">
    <source>
        <dbReference type="Proteomes" id="UP001161390"/>
    </source>
</evidence>
<reference evidence="1" key="1">
    <citation type="journal article" date="2014" name="Int. J. Syst. Evol. Microbiol.">
        <title>Complete genome of a new Firmicutes species belonging to the dominant human colonic microbiota ('Ruminococcus bicirculans') reveals two chromosomes and a selective capacity to utilize plant glucans.</title>
        <authorList>
            <consortium name="NISC Comparative Sequencing Program"/>
            <person name="Wegmann U."/>
            <person name="Louis P."/>
            <person name="Goesmann A."/>
            <person name="Henrissat B."/>
            <person name="Duncan S.H."/>
            <person name="Flint H.J."/>
        </authorList>
    </citation>
    <scope>NUCLEOTIDE SEQUENCE</scope>
    <source>
        <strain evidence="1">NBRC 108216</strain>
    </source>
</reference>
<dbReference type="RefSeq" id="WP_284370920.1">
    <property type="nucleotide sequence ID" value="NZ_BSNJ01000002.1"/>
</dbReference>